<dbReference type="AlphaFoldDB" id="A0A955IX34"/>
<reference evidence="1" key="2">
    <citation type="journal article" date="2021" name="Microbiome">
        <title>Successional dynamics and alternative stable states in a saline activated sludge microbial community over 9 years.</title>
        <authorList>
            <person name="Wang Y."/>
            <person name="Ye J."/>
            <person name="Ju F."/>
            <person name="Liu L."/>
            <person name="Boyd J.A."/>
            <person name="Deng Y."/>
            <person name="Parks D.H."/>
            <person name="Jiang X."/>
            <person name="Yin X."/>
            <person name="Woodcroft B.J."/>
            <person name="Tyson G.W."/>
            <person name="Hugenholtz P."/>
            <person name="Polz M.F."/>
            <person name="Zhang T."/>
        </authorList>
    </citation>
    <scope>NUCLEOTIDE SEQUENCE</scope>
    <source>
        <strain evidence="1">HKST-UBA80</strain>
    </source>
</reference>
<sequence length="198" mass="21884">MRNINLVDRATAEWNVDYIHSRLVTAIIGDNDMCRSLRKPENMVMRRVAEALFTHRDGHVDSVVDGINYIIETNETPGLALIAYLDKAAEENLPREKIFFHLLGSAAALTLLGKPEHAAFAFRLDPDPEDPHGLKDFPFLPEIKKAFLSALGPEVIANFRDQIEGNQAQFAQGCSEACGAFLGQPVGELSPDLINTID</sequence>
<evidence type="ECO:0000313" key="1">
    <source>
        <dbReference type="EMBL" id="MCA9302120.1"/>
    </source>
</evidence>
<evidence type="ECO:0000313" key="2">
    <source>
        <dbReference type="Proteomes" id="UP000714817"/>
    </source>
</evidence>
<dbReference type="Proteomes" id="UP000714817">
    <property type="component" value="Unassembled WGS sequence"/>
</dbReference>
<proteinExistence type="predicted"/>
<protein>
    <submittedName>
        <fullName evidence="1">Uncharacterized protein</fullName>
    </submittedName>
</protein>
<reference evidence="1" key="1">
    <citation type="submission" date="2020-04" db="EMBL/GenBank/DDBJ databases">
        <authorList>
            <person name="Zhang T."/>
        </authorList>
    </citation>
    <scope>NUCLEOTIDE SEQUENCE</scope>
    <source>
        <strain evidence="1">HKST-UBA80</strain>
    </source>
</reference>
<name>A0A955IX34_UNCKA</name>
<dbReference type="EMBL" id="JAGQNY010000006">
    <property type="protein sequence ID" value="MCA9302120.1"/>
    <property type="molecule type" value="Genomic_DNA"/>
</dbReference>
<organism evidence="1 2">
    <name type="scientific">candidate division WWE3 bacterium</name>
    <dbReference type="NCBI Taxonomy" id="2053526"/>
    <lineage>
        <taxon>Bacteria</taxon>
        <taxon>Katanobacteria</taxon>
    </lineage>
</organism>
<accession>A0A955IX34</accession>
<gene>
    <name evidence="1" type="ORF">KDA10_01990</name>
</gene>
<comment type="caution">
    <text evidence="1">The sequence shown here is derived from an EMBL/GenBank/DDBJ whole genome shotgun (WGS) entry which is preliminary data.</text>
</comment>